<dbReference type="Pfam" id="PF00392">
    <property type="entry name" value="GntR"/>
    <property type="match status" value="1"/>
</dbReference>
<keyword evidence="3" id="KW-0804">Transcription</keyword>
<sequence>MTVPAKPTPPHAFVYVTIANQLRESLAAGQFLPGDRLPSERELCEQFGVARMTVRKALDILHAEGVIERRRGRAGGTFVRHIPPTVEVTRMDGYLPQLRERGWDIQSRILAAGEIAADPEVAQALRIGEGDPVFNISRLRLIGGLPTLIENSYFPREGLPFLVEQDLTQSLYELLDAYHRRPVRKWDLITPVTPTEEQQDLLGVTRATLLLQLTRIAEDRSGTVVEYSRDVLRSDTARVIVSSGDVAGDPPGLISPRTLAREPGSPPAPSR</sequence>
<dbReference type="PANTHER" id="PTHR44846:SF1">
    <property type="entry name" value="MANNOSYL-D-GLYCERATE TRANSPORT_METABOLISM SYSTEM REPRESSOR MNGR-RELATED"/>
    <property type="match status" value="1"/>
</dbReference>
<dbReference type="SUPFAM" id="SSF64288">
    <property type="entry name" value="Chorismate lyase-like"/>
    <property type="match status" value="1"/>
</dbReference>
<accession>A0ABU1ZTV6</accession>
<evidence type="ECO:0000256" key="3">
    <source>
        <dbReference type="ARBA" id="ARBA00023163"/>
    </source>
</evidence>
<dbReference type="SMART" id="SM00866">
    <property type="entry name" value="UTRA"/>
    <property type="match status" value="1"/>
</dbReference>
<dbReference type="Proteomes" id="UP001180840">
    <property type="component" value="Unassembled WGS sequence"/>
</dbReference>
<dbReference type="PROSITE" id="PS50949">
    <property type="entry name" value="HTH_GNTR"/>
    <property type="match status" value="1"/>
</dbReference>
<dbReference type="CDD" id="cd07377">
    <property type="entry name" value="WHTH_GntR"/>
    <property type="match status" value="1"/>
</dbReference>
<dbReference type="RefSeq" id="WP_290197098.1">
    <property type="nucleotide sequence ID" value="NZ_CP047654.1"/>
</dbReference>
<dbReference type="InterPro" id="IPR011663">
    <property type="entry name" value="UTRA"/>
</dbReference>
<keyword evidence="2" id="KW-0238">DNA-binding</keyword>
<feature type="domain" description="HTH gntR-type" evidence="5">
    <location>
        <begin position="12"/>
        <end position="82"/>
    </location>
</feature>
<gene>
    <name evidence="6" type="ORF">J2S39_000034</name>
</gene>
<dbReference type="InterPro" id="IPR036388">
    <property type="entry name" value="WH-like_DNA-bd_sf"/>
</dbReference>
<evidence type="ECO:0000259" key="5">
    <source>
        <dbReference type="PROSITE" id="PS50949"/>
    </source>
</evidence>
<dbReference type="SMART" id="SM00345">
    <property type="entry name" value="HTH_GNTR"/>
    <property type="match status" value="1"/>
</dbReference>
<dbReference type="PRINTS" id="PR00035">
    <property type="entry name" value="HTHGNTR"/>
</dbReference>
<dbReference type="InterPro" id="IPR028978">
    <property type="entry name" value="Chorismate_lyase_/UTRA_dom_sf"/>
</dbReference>
<dbReference type="Gene3D" id="3.40.1410.10">
    <property type="entry name" value="Chorismate lyase-like"/>
    <property type="match status" value="1"/>
</dbReference>
<keyword evidence="7" id="KW-1185">Reference proteome</keyword>
<evidence type="ECO:0000313" key="7">
    <source>
        <dbReference type="Proteomes" id="UP001180840"/>
    </source>
</evidence>
<dbReference type="Gene3D" id="1.10.10.10">
    <property type="entry name" value="Winged helix-like DNA-binding domain superfamily/Winged helix DNA-binding domain"/>
    <property type="match status" value="1"/>
</dbReference>
<dbReference type="InterPro" id="IPR036390">
    <property type="entry name" value="WH_DNA-bd_sf"/>
</dbReference>
<proteinExistence type="predicted"/>
<dbReference type="PANTHER" id="PTHR44846">
    <property type="entry name" value="MANNOSYL-D-GLYCERATE TRANSPORT/METABOLISM SYSTEM REPRESSOR MNGR-RELATED"/>
    <property type="match status" value="1"/>
</dbReference>
<dbReference type="SUPFAM" id="SSF46785">
    <property type="entry name" value="Winged helix' DNA-binding domain"/>
    <property type="match status" value="1"/>
</dbReference>
<dbReference type="EMBL" id="JAVDXZ010000001">
    <property type="protein sequence ID" value="MDR7328358.1"/>
    <property type="molecule type" value="Genomic_DNA"/>
</dbReference>
<evidence type="ECO:0000313" key="6">
    <source>
        <dbReference type="EMBL" id="MDR7328358.1"/>
    </source>
</evidence>
<evidence type="ECO:0000256" key="2">
    <source>
        <dbReference type="ARBA" id="ARBA00023125"/>
    </source>
</evidence>
<dbReference type="InterPro" id="IPR000524">
    <property type="entry name" value="Tscrpt_reg_HTH_GntR"/>
</dbReference>
<evidence type="ECO:0000256" key="4">
    <source>
        <dbReference type="SAM" id="MobiDB-lite"/>
    </source>
</evidence>
<keyword evidence="1" id="KW-0805">Transcription regulation</keyword>
<evidence type="ECO:0000256" key="1">
    <source>
        <dbReference type="ARBA" id="ARBA00023015"/>
    </source>
</evidence>
<name>A0ABU1ZTV6_9CORY</name>
<organism evidence="6 7">
    <name type="scientific">Corynebacterium guangdongense</name>
    <dbReference type="NCBI Taxonomy" id="1783348"/>
    <lineage>
        <taxon>Bacteria</taxon>
        <taxon>Bacillati</taxon>
        <taxon>Actinomycetota</taxon>
        <taxon>Actinomycetes</taxon>
        <taxon>Mycobacteriales</taxon>
        <taxon>Corynebacteriaceae</taxon>
        <taxon>Corynebacterium</taxon>
    </lineage>
</organism>
<protein>
    <submittedName>
        <fullName evidence="6">GntR family transcriptional regulator</fullName>
    </submittedName>
</protein>
<dbReference type="InterPro" id="IPR050679">
    <property type="entry name" value="Bact_HTH_transcr_reg"/>
</dbReference>
<feature type="region of interest" description="Disordered" evidence="4">
    <location>
        <begin position="243"/>
        <end position="271"/>
    </location>
</feature>
<comment type="caution">
    <text evidence="6">The sequence shown here is derived from an EMBL/GenBank/DDBJ whole genome shotgun (WGS) entry which is preliminary data.</text>
</comment>
<reference evidence="6" key="1">
    <citation type="submission" date="2023-07" db="EMBL/GenBank/DDBJ databases">
        <title>Sequencing the genomes of 1000 actinobacteria strains.</title>
        <authorList>
            <person name="Klenk H.-P."/>
        </authorList>
    </citation>
    <scope>NUCLEOTIDE SEQUENCE</scope>
    <source>
        <strain evidence="6">DSM 107476</strain>
    </source>
</reference>
<dbReference type="Pfam" id="PF07702">
    <property type="entry name" value="UTRA"/>
    <property type="match status" value="1"/>
</dbReference>